<name>W1Q5R8_ABIDE</name>
<dbReference type="GeneID" id="84816422"/>
<feature type="transmembrane region" description="Helical" evidence="1">
    <location>
        <begin position="307"/>
        <end position="323"/>
    </location>
</feature>
<dbReference type="HOGENOM" id="CLU_008413_3_0_9"/>
<feature type="transmembrane region" description="Helical" evidence="1">
    <location>
        <begin position="361"/>
        <end position="383"/>
    </location>
</feature>
<dbReference type="Pfam" id="PF09586">
    <property type="entry name" value="YfhO"/>
    <property type="match status" value="1"/>
</dbReference>
<gene>
    <name evidence="2" type="ORF">GCWU000182_000257</name>
</gene>
<dbReference type="EMBL" id="ACIN03000001">
    <property type="protein sequence ID" value="ESK66567.1"/>
    <property type="molecule type" value="Genomic_DNA"/>
</dbReference>
<comment type="caution">
    <text evidence="2">The sequence shown here is derived from an EMBL/GenBank/DDBJ whole genome shotgun (WGS) entry which is preliminary data.</text>
</comment>
<feature type="transmembrane region" description="Helical" evidence="1">
    <location>
        <begin position="20"/>
        <end position="40"/>
    </location>
</feature>
<feature type="transmembrane region" description="Helical" evidence="1">
    <location>
        <begin position="390"/>
        <end position="410"/>
    </location>
</feature>
<evidence type="ECO:0000256" key="1">
    <source>
        <dbReference type="SAM" id="Phobius"/>
    </source>
</evidence>
<feature type="transmembrane region" description="Helical" evidence="1">
    <location>
        <begin position="883"/>
        <end position="904"/>
    </location>
</feature>
<dbReference type="Proteomes" id="UP000019050">
    <property type="component" value="Unassembled WGS sequence"/>
</dbReference>
<evidence type="ECO:0000313" key="2">
    <source>
        <dbReference type="EMBL" id="ESK66567.1"/>
    </source>
</evidence>
<dbReference type="InterPro" id="IPR018580">
    <property type="entry name" value="Uncharacterised_YfhO"/>
</dbReference>
<feature type="transmembrane region" description="Helical" evidence="1">
    <location>
        <begin position="332"/>
        <end position="349"/>
    </location>
</feature>
<keyword evidence="1" id="KW-0812">Transmembrane</keyword>
<keyword evidence="1" id="KW-1133">Transmembrane helix</keyword>
<protein>
    <submittedName>
        <fullName evidence="2">Bacterial membrane protein YfhO</fullName>
    </submittedName>
</protein>
<dbReference type="PANTHER" id="PTHR38454:SF1">
    <property type="entry name" value="INTEGRAL MEMBRANE PROTEIN"/>
    <property type="match status" value="1"/>
</dbReference>
<organism evidence="2 3">
    <name type="scientific">Abiotrophia defectiva ATCC 49176</name>
    <dbReference type="NCBI Taxonomy" id="592010"/>
    <lineage>
        <taxon>Bacteria</taxon>
        <taxon>Bacillati</taxon>
        <taxon>Bacillota</taxon>
        <taxon>Bacilli</taxon>
        <taxon>Lactobacillales</taxon>
        <taxon>Aerococcaceae</taxon>
        <taxon>Abiotrophia</taxon>
    </lineage>
</organism>
<keyword evidence="3" id="KW-1185">Reference proteome</keyword>
<dbReference type="STRING" id="592010.GCWU000182_000257"/>
<feature type="transmembrane region" description="Helical" evidence="1">
    <location>
        <begin position="112"/>
        <end position="133"/>
    </location>
</feature>
<dbReference type="eggNOG" id="COG4485">
    <property type="taxonomic scope" value="Bacteria"/>
</dbReference>
<feature type="transmembrane region" description="Helical" evidence="1">
    <location>
        <begin position="440"/>
        <end position="459"/>
    </location>
</feature>
<feature type="transmembrane region" description="Helical" evidence="1">
    <location>
        <begin position="87"/>
        <end position="105"/>
    </location>
</feature>
<dbReference type="AlphaFoldDB" id="W1Q5R8"/>
<keyword evidence="1" id="KW-0472">Membrane</keyword>
<dbReference type="RefSeq" id="WP_023390915.1">
    <property type="nucleotide sequence ID" value="NZ_KI535340.1"/>
</dbReference>
<accession>W1Q5R8</accession>
<feature type="transmembrane region" description="Helical" evidence="1">
    <location>
        <begin position="242"/>
        <end position="263"/>
    </location>
</feature>
<evidence type="ECO:0000313" key="3">
    <source>
        <dbReference type="Proteomes" id="UP000019050"/>
    </source>
</evidence>
<feature type="transmembrane region" description="Helical" evidence="1">
    <location>
        <begin position="153"/>
        <end position="180"/>
    </location>
</feature>
<sequence length="921" mass="106435">MNQHVNQRALQRFVRYKPYLLNLGLTTLILLGLALFKGFAPFGSNSMLTIDLGQQYIDFFSLFRQTLTQTPEQFLYSFQKGYGGEMIGVWAYYLMSPFNLVLLLFDEQHLAVGVTLLTYLKLAGASLTFFYFARKKYQTNTVMGSLFANAYALMSYTFTYMLNIMWFDVLVFLPLIALGLDRIMTQRRSKLYVIMLAVSLISNYYIGFMMCIFLAFYAGYVIFEKFPKVTIKSFIKHYSDFVIQSLMGAAISAMMLIPTFMSLLSSKATHTKTDWNWDVAHNLEAIGSKLFLGSFVFDEIKKGSPNLYSSILVSLFVVYYFFIRKIRWQEKIAAIVVLIPFYLGFHFKIFDRLWHGGQFPIWYHFRFSFLTTFFLIILALKAFQNRRQTLAYWQSILMIVGVTVYTYYYYGRMADYKFLKLSAINIDFNNLGTTKIEANLLLSLIFALLIILVLHFEFLMPKLMQVALLAVVACEIFTNGALILQELSYVQLSKFNDYVSILDQSLTGLRNPSDDFYRIHTTYQRSKNEAMYTHFNGMNHFGSTIDANAPKLFGYLGLPQTSGVVEYTNGTLFTDDFFNIRYLLDPSKDTAANTLPDQYKLYQVATDLDIQAYPTIDSQPRYVVHENTERLGLGIEVSKQLTFLSDPLVNHQPIQNQEYLLSLVDYKGNGKPYFTEHELKEESPVNVTITNRGDGDYMTYSRNSEANDSDPTKPKLPHYFSFRFNTTSENPYYFTLPSQYDGEKTKLDLNSEAYHFYGTFSFRQITNASYKKIQDNQELKVRLEKPELKANLPKLYEFDKARYDAMIASKQDHLFKVTSFKHNKITGTINTEQEEGYLLFTIPYDKHWRITDNGQPVQGISVLNDTLLAIPIKKGDHTITLHYFPMPVWIGLGISLLGMAAFVLDQTWLKKYRKPLENASA</sequence>
<dbReference type="OrthoDB" id="9815466at2"/>
<reference evidence="2" key="1">
    <citation type="submission" date="2013-06" db="EMBL/GenBank/DDBJ databases">
        <authorList>
            <person name="Weinstock G."/>
            <person name="Sodergren E."/>
            <person name="Clifton S."/>
            <person name="Fulton L."/>
            <person name="Fulton B."/>
            <person name="Courtney L."/>
            <person name="Fronick C."/>
            <person name="Harrison M."/>
            <person name="Strong C."/>
            <person name="Farmer C."/>
            <person name="Delahaunty K."/>
            <person name="Markovic C."/>
            <person name="Hall O."/>
            <person name="Minx P."/>
            <person name="Tomlinson C."/>
            <person name="Mitreva M."/>
            <person name="Nelson J."/>
            <person name="Hou S."/>
            <person name="Wollam A."/>
            <person name="Pepin K.H."/>
            <person name="Johnson M."/>
            <person name="Bhonagiri V."/>
            <person name="Nash W.E."/>
            <person name="Warren W."/>
            <person name="Chinwalla A."/>
            <person name="Mardis E.R."/>
            <person name="Wilson R.K."/>
        </authorList>
    </citation>
    <scope>NUCLEOTIDE SEQUENCE [LARGE SCALE GENOMIC DNA]</scope>
    <source>
        <strain evidence="2">ATCC 49176</strain>
    </source>
</reference>
<proteinExistence type="predicted"/>
<feature type="transmembrane region" description="Helical" evidence="1">
    <location>
        <begin position="192"/>
        <end position="222"/>
    </location>
</feature>
<dbReference type="PANTHER" id="PTHR38454">
    <property type="entry name" value="INTEGRAL MEMBRANE PROTEIN-RELATED"/>
    <property type="match status" value="1"/>
</dbReference>